<feature type="region of interest" description="Disordered" evidence="1">
    <location>
        <begin position="1"/>
        <end position="22"/>
    </location>
</feature>
<feature type="compositionally biased region" description="Polar residues" evidence="1">
    <location>
        <begin position="1"/>
        <end position="11"/>
    </location>
</feature>
<dbReference type="EMBL" id="CADEAL010004064">
    <property type="protein sequence ID" value="CAB1450729.1"/>
    <property type="molecule type" value="Genomic_DNA"/>
</dbReference>
<sequence length="306" mass="35106">MLVSLPGNNTKRGAETHTNTDHIPSDCTLRQFQKKSCNPHHHRLNKHHIPNRVMRMSGRVMSCFAALFLALASVSAVERLNSINDLKKINFGQSVPKHTLLLLHWFANVVEMDSNNIIRLTFDPNNEDFGSHHYGNYEQVLDPLPRGYKYYTVGNLLPDKHEQLPGYVTHPRAEYVGRNRDRIVFSVRMQNRGRQLIDRVYITQHYGHHRNTTYNPDHTYEITTNLLRQIREFSVGGYSLSILRNRYGRNRKGSSNSSHTDSHRRFPNSSTLTKEDDDVRKGHEVLCSSALCTGLCVSCTKAPVSQ</sequence>
<dbReference type="PANTHER" id="PTHR38706:SF2">
    <property type="match status" value="1"/>
</dbReference>
<organism evidence="2 3">
    <name type="scientific">Pleuronectes platessa</name>
    <name type="common">European plaice</name>
    <dbReference type="NCBI Taxonomy" id="8262"/>
    <lineage>
        <taxon>Eukaryota</taxon>
        <taxon>Metazoa</taxon>
        <taxon>Chordata</taxon>
        <taxon>Craniata</taxon>
        <taxon>Vertebrata</taxon>
        <taxon>Euteleostomi</taxon>
        <taxon>Actinopterygii</taxon>
        <taxon>Neopterygii</taxon>
        <taxon>Teleostei</taxon>
        <taxon>Neoteleostei</taxon>
        <taxon>Acanthomorphata</taxon>
        <taxon>Carangaria</taxon>
        <taxon>Pleuronectiformes</taxon>
        <taxon>Pleuronectoidei</taxon>
        <taxon>Pleuronectidae</taxon>
        <taxon>Pleuronectes</taxon>
    </lineage>
</organism>
<feature type="compositionally biased region" description="Basic and acidic residues" evidence="1">
    <location>
        <begin position="12"/>
        <end position="22"/>
    </location>
</feature>
<evidence type="ECO:0000313" key="2">
    <source>
        <dbReference type="EMBL" id="CAB1450729.1"/>
    </source>
</evidence>
<accession>A0A9N7VJM3</accession>
<protein>
    <submittedName>
        <fullName evidence="2">Uncharacterized protein</fullName>
    </submittedName>
</protein>
<gene>
    <name evidence="2" type="ORF">PLEPLA_LOCUS38421</name>
</gene>
<reference evidence="2" key="1">
    <citation type="submission" date="2020-03" db="EMBL/GenBank/DDBJ databases">
        <authorList>
            <person name="Weist P."/>
        </authorList>
    </citation>
    <scope>NUCLEOTIDE SEQUENCE</scope>
</reference>
<keyword evidence="3" id="KW-1185">Reference proteome</keyword>
<name>A0A9N7VJM3_PLEPL</name>
<evidence type="ECO:0000313" key="3">
    <source>
        <dbReference type="Proteomes" id="UP001153269"/>
    </source>
</evidence>
<dbReference type="Proteomes" id="UP001153269">
    <property type="component" value="Unassembled WGS sequence"/>
</dbReference>
<dbReference type="AlphaFoldDB" id="A0A9N7VJM3"/>
<proteinExistence type="predicted"/>
<dbReference type="PANTHER" id="PTHR38706">
    <property type="entry name" value="SI:CH211-198C19.1-RELATED"/>
    <property type="match status" value="1"/>
</dbReference>
<feature type="region of interest" description="Disordered" evidence="1">
    <location>
        <begin position="249"/>
        <end position="277"/>
    </location>
</feature>
<comment type="caution">
    <text evidence="2">The sequence shown here is derived from an EMBL/GenBank/DDBJ whole genome shotgun (WGS) entry which is preliminary data.</text>
</comment>
<evidence type="ECO:0000256" key="1">
    <source>
        <dbReference type="SAM" id="MobiDB-lite"/>
    </source>
</evidence>